<comment type="similarity">
    <text evidence="4">Belongs to the peptidase C1 family.</text>
</comment>
<sequence>MNHVDFHLFFVSLNPETENMKPVMNQKKILLATALLCSSIAMYAQRAGGISADMLQKIERMQPSTQSSKGIFNALASNNIDNLAQNYANSGAIDDYFSIETPKQSIHDQKSSGRCWMFSGFNVLRANFAKQHNDTITVEFSHAYLFFYDQLEKANLMLQGVIDNASKPLEDTRMQFFFKNPINDGGTFCGVADLAEKYGLVPMSVMPETYSSNNTRLMARMVASKLREYGLELRSMVHAGKNKRTIETRKTEMLSTIYNILSMTIGKPVEQFTYAFKNKEGKTVTPLKTYTPREFYNATVGHPLNGTFIMLMNDPRRPYHQTYEVEYDRHTYDGHNWKYLNLPMNEIAELAIASLKDGHKMYSSYDVGKQFDRKRGYLDVDNYDYGSLFGTTFNMSKADRIATFESGSTHAMTLTAVDLDAKGMPLKWKVENSWGASAGHQGCLIMTNKWFNEYMFRLVVHKKYVPAKLLKEYEQKPIMVMPEDPLFEVDQ</sequence>
<dbReference type="PIRSF" id="PIRSF005700">
    <property type="entry name" value="PepC"/>
    <property type="match status" value="1"/>
</dbReference>
<evidence type="ECO:0000256" key="3">
    <source>
        <dbReference type="ARBA" id="ARBA00022807"/>
    </source>
</evidence>
<name>D1VYM7_9BACT</name>
<dbReference type="SUPFAM" id="SSF54001">
    <property type="entry name" value="Cysteine proteinases"/>
    <property type="match status" value="1"/>
</dbReference>
<evidence type="ECO:0000256" key="1">
    <source>
        <dbReference type="ARBA" id="ARBA00022670"/>
    </source>
</evidence>
<proteinExistence type="inferred from homology"/>
<dbReference type="GO" id="GO:0043418">
    <property type="term" value="P:homocysteine catabolic process"/>
    <property type="evidence" value="ECO:0007669"/>
    <property type="project" value="TreeGrafter"/>
</dbReference>
<dbReference type="CDD" id="cd00585">
    <property type="entry name" value="Peptidase_C1B"/>
    <property type="match status" value="1"/>
</dbReference>
<evidence type="ECO:0000256" key="2">
    <source>
        <dbReference type="ARBA" id="ARBA00022801"/>
    </source>
</evidence>
<dbReference type="InterPro" id="IPR000169">
    <property type="entry name" value="Pept_cys_AS"/>
</dbReference>
<keyword evidence="3 4" id="KW-0788">Thiol protease</keyword>
<keyword evidence="1 4" id="KW-0645">Protease</keyword>
<dbReference type="Gene3D" id="3.90.70.10">
    <property type="entry name" value="Cysteine proteinases"/>
    <property type="match status" value="1"/>
</dbReference>
<keyword evidence="2 4" id="KW-0378">Hydrolase</keyword>
<dbReference type="InterPro" id="IPR038765">
    <property type="entry name" value="Papain-like_cys_pep_sf"/>
</dbReference>
<dbReference type="AlphaFoldDB" id="D1VYM7"/>
<evidence type="ECO:0000256" key="4">
    <source>
        <dbReference type="PIRNR" id="PIRNR005700"/>
    </source>
</evidence>
<dbReference type="EMBL" id="ADEF01000024">
    <property type="protein sequence ID" value="EFA97784.1"/>
    <property type="molecule type" value="Genomic_DNA"/>
</dbReference>
<dbReference type="Pfam" id="PF03051">
    <property type="entry name" value="Peptidase_C1_2"/>
    <property type="match status" value="1"/>
</dbReference>
<dbReference type="GO" id="GO:0005737">
    <property type="term" value="C:cytoplasm"/>
    <property type="evidence" value="ECO:0007669"/>
    <property type="project" value="TreeGrafter"/>
</dbReference>
<dbReference type="GO" id="GO:0070005">
    <property type="term" value="F:cysteine-type aminopeptidase activity"/>
    <property type="evidence" value="ECO:0007669"/>
    <property type="project" value="InterPro"/>
</dbReference>
<feature type="active site" evidence="5">
    <location>
        <position position="410"/>
    </location>
</feature>
<keyword evidence="7" id="KW-1185">Reference proteome</keyword>
<dbReference type="eggNOG" id="COG3579">
    <property type="taxonomic scope" value="Bacteria"/>
</dbReference>
<dbReference type="PANTHER" id="PTHR10363:SF2">
    <property type="entry name" value="BLEOMYCIN HYDROLASE"/>
    <property type="match status" value="1"/>
</dbReference>
<protein>
    <recommendedName>
        <fullName evidence="4">Aminopeptidase</fullName>
    </recommendedName>
</protein>
<dbReference type="GO" id="GO:0006508">
    <property type="term" value="P:proteolysis"/>
    <property type="evidence" value="ECO:0007669"/>
    <property type="project" value="UniProtKB-KW"/>
</dbReference>
<reference evidence="6 7" key="1">
    <citation type="submission" date="2009-12" db="EMBL/GenBank/DDBJ databases">
        <title>Genome Sequence of Prevotella timonensis CRIS 5C-B1.</title>
        <authorList>
            <person name="Durkin A.S."/>
            <person name="Madupu R."/>
            <person name="Torralba M."/>
            <person name="Methe B."/>
            <person name="Sutton G."/>
            <person name="Strausberg R.L."/>
            <person name="Nelson K.E."/>
        </authorList>
    </citation>
    <scope>NUCLEOTIDE SEQUENCE [LARGE SCALE GENOMIC DNA]</scope>
    <source>
        <strain evidence="6 7">CRIS 5C-B1</strain>
    </source>
</reference>
<dbReference type="PANTHER" id="PTHR10363">
    <property type="entry name" value="BLEOMYCIN HYDROLASE"/>
    <property type="match status" value="1"/>
</dbReference>
<dbReference type="GO" id="GO:0009636">
    <property type="term" value="P:response to toxic substance"/>
    <property type="evidence" value="ECO:0007669"/>
    <property type="project" value="TreeGrafter"/>
</dbReference>
<dbReference type="Proteomes" id="UP000004001">
    <property type="component" value="Unassembled WGS sequence"/>
</dbReference>
<comment type="caution">
    <text evidence="6">The sequence shown here is derived from an EMBL/GenBank/DDBJ whole genome shotgun (WGS) entry which is preliminary data.</text>
</comment>
<gene>
    <name evidence="6" type="ORF">HMPREF9019_1730</name>
</gene>
<feature type="active site" evidence="5">
    <location>
        <position position="432"/>
    </location>
</feature>
<evidence type="ECO:0000313" key="7">
    <source>
        <dbReference type="Proteomes" id="UP000004001"/>
    </source>
</evidence>
<evidence type="ECO:0000313" key="6">
    <source>
        <dbReference type="EMBL" id="EFA97784.1"/>
    </source>
</evidence>
<evidence type="ECO:0000256" key="5">
    <source>
        <dbReference type="PIRSR" id="PIRSR005700-1"/>
    </source>
</evidence>
<organism evidence="6 7">
    <name type="scientific">Hoylesella timonensis CRIS 5C-B1</name>
    <dbReference type="NCBI Taxonomy" id="679189"/>
    <lineage>
        <taxon>Bacteria</taxon>
        <taxon>Pseudomonadati</taxon>
        <taxon>Bacteroidota</taxon>
        <taxon>Bacteroidia</taxon>
        <taxon>Bacteroidales</taxon>
        <taxon>Prevotellaceae</taxon>
        <taxon>Hoylesella</taxon>
    </lineage>
</organism>
<accession>D1VYM7</accession>
<dbReference type="PROSITE" id="PS00139">
    <property type="entry name" value="THIOL_PROTEASE_CYS"/>
    <property type="match status" value="1"/>
</dbReference>
<keyword evidence="4" id="KW-0031">Aminopeptidase</keyword>
<feature type="active site" evidence="5">
    <location>
        <position position="115"/>
    </location>
</feature>
<dbReference type="InterPro" id="IPR004134">
    <property type="entry name" value="Peptidase_C1B"/>
</dbReference>